<dbReference type="AlphaFoldDB" id="A0A0R2CL80"/>
<accession>A0A0R2CL80</accession>
<sequence length="75" mass="8507">MLGKHNADRSLKLYHVNSNGKVYPKNKKMQAFIDVIGLKSLPIALTLKRNSLYTANELSSLFEGLDIQIPKYDKD</sequence>
<keyword evidence="2" id="KW-1185">Reference proteome</keyword>
<evidence type="ECO:0000313" key="1">
    <source>
        <dbReference type="EMBL" id="KRM92117.1"/>
    </source>
</evidence>
<dbReference type="PATRIC" id="fig|1423729.3.peg.302"/>
<proteinExistence type="predicted"/>
<protein>
    <submittedName>
        <fullName evidence="1">Uncharacterized protein</fullName>
    </submittedName>
</protein>
<dbReference type="EMBL" id="AYZE01000008">
    <property type="protein sequence ID" value="KRM92117.1"/>
    <property type="molecule type" value="Genomic_DNA"/>
</dbReference>
<dbReference type="Proteomes" id="UP000051131">
    <property type="component" value="Unassembled WGS sequence"/>
</dbReference>
<evidence type="ECO:0000313" key="2">
    <source>
        <dbReference type="Proteomes" id="UP000051131"/>
    </source>
</evidence>
<organism evidence="1 2">
    <name type="scientific">Liquorilactobacillus cacaonum DSM 21116</name>
    <dbReference type="NCBI Taxonomy" id="1423729"/>
    <lineage>
        <taxon>Bacteria</taxon>
        <taxon>Bacillati</taxon>
        <taxon>Bacillota</taxon>
        <taxon>Bacilli</taxon>
        <taxon>Lactobacillales</taxon>
        <taxon>Lactobacillaceae</taxon>
        <taxon>Liquorilactobacillus</taxon>
    </lineage>
</organism>
<comment type="caution">
    <text evidence="1">The sequence shown here is derived from an EMBL/GenBank/DDBJ whole genome shotgun (WGS) entry which is preliminary data.</text>
</comment>
<reference evidence="1 2" key="1">
    <citation type="journal article" date="2015" name="Genome Announc.">
        <title>Expanding the biotechnology potential of lactobacilli through comparative genomics of 213 strains and associated genera.</title>
        <authorList>
            <person name="Sun Z."/>
            <person name="Harris H.M."/>
            <person name="McCann A."/>
            <person name="Guo C."/>
            <person name="Argimon S."/>
            <person name="Zhang W."/>
            <person name="Yang X."/>
            <person name="Jeffery I.B."/>
            <person name="Cooney J.C."/>
            <person name="Kagawa T.F."/>
            <person name="Liu W."/>
            <person name="Song Y."/>
            <person name="Salvetti E."/>
            <person name="Wrobel A."/>
            <person name="Rasinkangas P."/>
            <person name="Parkhill J."/>
            <person name="Rea M.C."/>
            <person name="O'Sullivan O."/>
            <person name="Ritari J."/>
            <person name="Douillard F.P."/>
            <person name="Paul Ross R."/>
            <person name="Yang R."/>
            <person name="Briner A.E."/>
            <person name="Felis G.E."/>
            <person name="de Vos W.M."/>
            <person name="Barrangou R."/>
            <person name="Klaenhammer T.R."/>
            <person name="Caufield P.W."/>
            <person name="Cui Y."/>
            <person name="Zhang H."/>
            <person name="O'Toole P.W."/>
        </authorList>
    </citation>
    <scope>NUCLEOTIDE SEQUENCE [LARGE SCALE GENOMIC DNA]</scope>
    <source>
        <strain evidence="1 2">DSM 21116</strain>
    </source>
</reference>
<name>A0A0R2CL80_9LACO</name>
<gene>
    <name evidence="1" type="ORF">FC80_GL000300</name>
</gene>